<keyword evidence="4" id="KW-1185">Reference proteome</keyword>
<evidence type="ECO:0000313" key="4">
    <source>
        <dbReference type="Proteomes" id="UP000541154"/>
    </source>
</evidence>
<accession>A0A8H5ZWW2</accession>
<dbReference type="AlphaFoldDB" id="A0A8H5ZWW2"/>
<reference evidence="3 4" key="1">
    <citation type="submission" date="2019-04" db="EMBL/GenBank/DDBJ databases">
        <title>Aspergillus burnettii sp. nov., novel species from soil in southeast Queensland.</title>
        <authorList>
            <person name="Gilchrist C.L.M."/>
            <person name="Pitt J.I."/>
            <person name="Lange L."/>
            <person name="Lacey H.J."/>
            <person name="Vuong D."/>
            <person name="Midgley D.J."/>
            <person name="Greenfield P."/>
            <person name="Bradbury M."/>
            <person name="Lacey E."/>
            <person name="Busk P.K."/>
            <person name="Pilgaard B."/>
            <person name="Chooi Y.H."/>
            <person name="Piggott A.M."/>
        </authorList>
    </citation>
    <scope>NUCLEOTIDE SEQUENCE [LARGE SCALE GENOMIC DNA]</scope>
    <source>
        <strain evidence="3 4">FRR 5400</strain>
    </source>
</reference>
<evidence type="ECO:0000259" key="2">
    <source>
        <dbReference type="Pfam" id="PF24883"/>
    </source>
</evidence>
<protein>
    <recommendedName>
        <fullName evidence="2">Nephrocystin 3-like N-terminal domain-containing protein</fullName>
    </recommendedName>
</protein>
<evidence type="ECO:0000256" key="1">
    <source>
        <dbReference type="ARBA" id="ARBA00022737"/>
    </source>
</evidence>
<dbReference type="EMBL" id="SPNV01000373">
    <property type="protein sequence ID" value="KAF5855874.1"/>
    <property type="molecule type" value="Genomic_DNA"/>
</dbReference>
<dbReference type="Proteomes" id="UP000541154">
    <property type="component" value="Unassembled WGS sequence"/>
</dbReference>
<feature type="domain" description="Nephrocystin 3-like N-terminal" evidence="2">
    <location>
        <begin position="11"/>
        <end position="73"/>
    </location>
</feature>
<sequence length="240" mass="26681">MIGIGSGAQKHAELFATLYEASQHALTIHTTGKCLYVIVDALDECQDGCFLASSLITVLNASKRAFKLLLTSREELDLLELFDRYWTSSSRLQIQERKYLTLSASLESSHTDRGLGISYVHHTVMQFVRQSVTREKNGTAIVVQAATKGSWLSIADAARHEMATSMPCIAEVRDWPEMKSASLIVRSGSGLNFEEILEEILPMADKAVILYFTLRKTLRIGMLRIRVAPASVTRGNGIFR</sequence>
<dbReference type="InterPro" id="IPR056884">
    <property type="entry name" value="NPHP3-like_N"/>
</dbReference>
<proteinExistence type="predicted"/>
<gene>
    <name evidence="3" type="ORF">ETB97_008284</name>
</gene>
<organism evidence="3 4">
    <name type="scientific">Petromyces alliaceus</name>
    <name type="common">Aspergillus alliaceus</name>
    <dbReference type="NCBI Taxonomy" id="209559"/>
    <lineage>
        <taxon>Eukaryota</taxon>
        <taxon>Fungi</taxon>
        <taxon>Dikarya</taxon>
        <taxon>Ascomycota</taxon>
        <taxon>Pezizomycotina</taxon>
        <taxon>Eurotiomycetes</taxon>
        <taxon>Eurotiomycetidae</taxon>
        <taxon>Eurotiales</taxon>
        <taxon>Aspergillaceae</taxon>
        <taxon>Aspergillus</taxon>
        <taxon>Aspergillus subgen. Circumdati</taxon>
    </lineage>
</organism>
<evidence type="ECO:0000313" key="3">
    <source>
        <dbReference type="EMBL" id="KAF5855874.1"/>
    </source>
</evidence>
<comment type="caution">
    <text evidence="3">The sequence shown here is derived from an EMBL/GenBank/DDBJ whole genome shotgun (WGS) entry which is preliminary data.</text>
</comment>
<keyword evidence="1" id="KW-0677">Repeat</keyword>
<name>A0A8H5ZWW2_PETAA</name>
<dbReference type="Pfam" id="PF24883">
    <property type="entry name" value="NPHP3_N"/>
    <property type="match status" value="1"/>
</dbReference>